<feature type="chain" id="PRO_5014966390" description="PepSY domain-containing protein" evidence="2">
    <location>
        <begin position="21"/>
        <end position="131"/>
    </location>
</feature>
<proteinExistence type="predicted"/>
<feature type="region of interest" description="Disordered" evidence="1">
    <location>
        <begin position="66"/>
        <end position="131"/>
    </location>
</feature>
<reference evidence="3 4" key="1">
    <citation type="submission" date="2017-12" db="EMBL/GenBank/DDBJ databases">
        <authorList>
            <person name="Hurst M.R.H."/>
        </authorList>
    </citation>
    <scope>NUCLEOTIDE SEQUENCE [LARGE SCALE GENOMIC DNA]</scope>
    <source>
        <strain evidence="3 4">BM15</strain>
    </source>
</reference>
<evidence type="ECO:0000313" key="4">
    <source>
        <dbReference type="Proteomes" id="UP000233742"/>
    </source>
</evidence>
<gene>
    <name evidence="3" type="ORF">CUV01_09880</name>
</gene>
<feature type="signal peptide" evidence="2">
    <location>
        <begin position="1"/>
        <end position="20"/>
    </location>
</feature>
<sequence>MFTKIAIAAALLTFAGAASAQSIDRQIRDQLRGQGFTNVQIERDDGKIAVDARRGNQKIELEYDTRTGRLLKQDSQRLSRQERRIGSWRSDDDDDDDGRSDRGRASNDEDDDDGRSGRGRSGGGGGNDDDD</sequence>
<feature type="compositionally biased region" description="Gly residues" evidence="1">
    <location>
        <begin position="119"/>
        <end position="131"/>
    </location>
</feature>
<keyword evidence="2" id="KW-0732">Signal</keyword>
<dbReference type="KEGG" id="paro:CUV01_09880"/>
<evidence type="ECO:0000256" key="1">
    <source>
        <dbReference type="SAM" id="MobiDB-lite"/>
    </source>
</evidence>
<dbReference type="Proteomes" id="UP000233742">
    <property type="component" value="Chromosome"/>
</dbReference>
<evidence type="ECO:0008006" key="5">
    <source>
        <dbReference type="Google" id="ProtNLM"/>
    </source>
</evidence>
<feature type="compositionally biased region" description="Basic and acidic residues" evidence="1">
    <location>
        <begin position="66"/>
        <end position="85"/>
    </location>
</feature>
<evidence type="ECO:0000313" key="3">
    <source>
        <dbReference type="EMBL" id="AUH33656.1"/>
    </source>
</evidence>
<dbReference type="OrthoDB" id="7875038at2"/>
<protein>
    <recommendedName>
        <fullName evidence="5">PepSY domain-containing protein</fullName>
    </recommendedName>
</protein>
<keyword evidence="4" id="KW-1185">Reference proteome</keyword>
<dbReference type="EMBL" id="CP025408">
    <property type="protein sequence ID" value="AUH33656.1"/>
    <property type="molecule type" value="Genomic_DNA"/>
</dbReference>
<organism evidence="3 4">
    <name type="scientific">Paracoccus tegillarcae</name>
    <dbReference type="NCBI Taxonomy" id="1529068"/>
    <lineage>
        <taxon>Bacteria</taxon>
        <taxon>Pseudomonadati</taxon>
        <taxon>Pseudomonadota</taxon>
        <taxon>Alphaproteobacteria</taxon>
        <taxon>Rhodobacterales</taxon>
        <taxon>Paracoccaceae</taxon>
        <taxon>Paracoccus</taxon>
    </lineage>
</organism>
<name>A0A2K9ES73_9RHOB</name>
<evidence type="ECO:0000256" key="2">
    <source>
        <dbReference type="SAM" id="SignalP"/>
    </source>
</evidence>
<dbReference type="AlphaFoldDB" id="A0A2K9ES73"/>
<accession>A0A2K9ES73</accession>
<dbReference type="RefSeq" id="WP_101460325.1">
    <property type="nucleotide sequence ID" value="NZ_CP025408.1"/>
</dbReference>